<dbReference type="EMBL" id="KL197761">
    <property type="protein sequence ID" value="KDQ50348.1"/>
    <property type="molecule type" value="Genomic_DNA"/>
</dbReference>
<dbReference type="InParanoid" id="A0A067P609"/>
<dbReference type="HOGENOM" id="CLU_2360033_0_0_1"/>
<sequence length="96" mass="10708">MIHHHPERHGEPRAGPFDCEVVPDVLLPNPIFRSRDQPVFCGDDEDSEAVPKTSFILASLCQSTLAAMTVGCQRACYLSRRGRVRKRCTTVENRAG</sequence>
<gene>
    <name evidence="1" type="ORF">JAAARDRAFT_586171</name>
</gene>
<dbReference type="Proteomes" id="UP000027265">
    <property type="component" value="Unassembled WGS sequence"/>
</dbReference>
<protein>
    <submittedName>
        <fullName evidence="1">Uncharacterized protein</fullName>
    </submittedName>
</protein>
<keyword evidence="2" id="KW-1185">Reference proteome</keyword>
<organism evidence="1 2">
    <name type="scientific">Jaapia argillacea MUCL 33604</name>
    <dbReference type="NCBI Taxonomy" id="933084"/>
    <lineage>
        <taxon>Eukaryota</taxon>
        <taxon>Fungi</taxon>
        <taxon>Dikarya</taxon>
        <taxon>Basidiomycota</taxon>
        <taxon>Agaricomycotina</taxon>
        <taxon>Agaricomycetes</taxon>
        <taxon>Agaricomycetidae</taxon>
        <taxon>Jaapiales</taxon>
        <taxon>Jaapiaceae</taxon>
        <taxon>Jaapia</taxon>
    </lineage>
</organism>
<evidence type="ECO:0000313" key="2">
    <source>
        <dbReference type="Proteomes" id="UP000027265"/>
    </source>
</evidence>
<dbReference type="AlphaFoldDB" id="A0A067P609"/>
<proteinExistence type="predicted"/>
<evidence type="ECO:0000313" key="1">
    <source>
        <dbReference type="EMBL" id="KDQ50348.1"/>
    </source>
</evidence>
<name>A0A067P609_9AGAM</name>
<accession>A0A067P609</accession>
<reference evidence="2" key="1">
    <citation type="journal article" date="2014" name="Proc. Natl. Acad. Sci. U.S.A.">
        <title>Extensive sampling of basidiomycete genomes demonstrates inadequacy of the white-rot/brown-rot paradigm for wood decay fungi.</title>
        <authorList>
            <person name="Riley R."/>
            <person name="Salamov A.A."/>
            <person name="Brown D.W."/>
            <person name="Nagy L.G."/>
            <person name="Floudas D."/>
            <person name="Held B.W."/>
            <person name="Levasseur A."/>
            <person name="Lombard V."/>
            <person name="Morin E."/>
            <person name="Otillar R."/>
            <person name="Lindquist E.A."/>
            <person name="Sun H."/>
            <person name="LaButti K.M."/>
            <person name="Schmutz J."/>
            <person name="Jabbour D."/>
            <person name="Luo H."/>
            <person name="Baker S.E."/>
            <person name="Pisabarro A.G."/>
            <person name="Walton J.D."/>
            <person name="Blanchette R.A."/>
            <person name="Henrissat B."/>
            <person name="Martin F."/>
            <person name="Cullen D."/>
            <person name="Hibbett D.S."/>
            <person name="Grigoriev I.V."/>
        </authorList>
    </citation>
    <scope>NUCLEOTIDE SEQUENCE [LARGE SCALE GENOMIC DNA]</scope>
    <source>
        <strain evidence="2">MUCL 33604</strain>
    </source>
</reference>